<comment type="subcellular location">
    <subcellularLocation>
        <location evidence="1">Cytoplasm</location>
        <location evidence="1">Cytoskeleton</location>
        <location evidence="1">Cilium axoneme</location>
    </subcellularLocation>
</comment>
<gene>
    <name evidence="5" type="ORF">QBZ16_005312</name>
</gene>
<feature type="region of interest" description="Disordered" evidence="2">
    <location>
        <begin position="100"/>
        <end position="133"/>
    </location>
</feature>
<dbReference type="AlphaFoldDB" id="A0AAD9IHX8"/>
<feature type="domain" description="UBA" evidence="3">
    <location>
        <begin position="56"/>
        <end position="98"/>
    </location>
</feature>
<dbReference type="Gene3D" id="3.80.10.10">
    <property type="entry name" value="Ribonuclease Inhibitor"/>
    <property type="match status" value="1"/>
</dbReference>
<proteinExistence type="predicted"/>
<dbReference type="InterPro" id="IPR036047">
    <property type="entry name" value="F-box-like_dom_sf"/>
</dbReference>
<accession>A0AAD9IHX8</accession>
<dbReference type="Gene3D" id="1.10.8.10">
    <property type="entry name" value="DNA helicase RuvA subunit, C-terminal domain"/>
    <property type="match status" value="1"/>
</dbReference>
<dbReference type="Proteomes" id="UP001255856">
    <property type="component" value="Unassembled WGS sequence"/>
</dbReference>
<dbReference type="InterPro" id="IPR015940">
    <property type="entry name" value="UBA"/>
</dbReference>
<name>A0AAD9IHX8_PROWI</name>
<reference evidence="5" key="1">
    <citation type="submission" date="2021-01" db="EMBL/GenBank/DDBJ databases">
        <authorList>
            <person name="Eckstrom K.M.E."/>
        </authorList>
    </citation>
    <scope>NUCLEOTIDE SEQUENCE</scope>
    <source>
        <strain evidence="5">UVCC 0001</strain>
    </source>
</reference>
<dbReference type="SUPFAM" id="SSF81383">
    <property type="entry name" value="F-box domain"/>
    <property type="match status" value="1"/>
</dbReference>
<protein>
    <recommendedName>
        <fullName evidence="7">F-box domain-containing protein</fullName>
    </recommendedName>
</protein>
<sequence>MTRRDAVSRGQMAAEYWQLASDSRRGRQARKQGSRKSSARGFQLREETEGNAGRASMDDAVHALSLAFDGAFPRDSIEAALVASSGDADRAAEYLLSSASRGGEAGASPQECAVDAASTRGEPSRRAGSSTAPSLWARLPEELKRMVFARLSIRDLARAASVSAEFAALSRARARRETQVKLPPGLSMRVVSSAVAAFQNAPQILLLRGWEAALATPEAWEDLALAIARGEQARPAGAAPVRGLTIRDCAALDLQGLAAVLSAELPNLCELDLRRSGPLDADALGPLARFRRQRVDEGEGDDVGRTEPAVPLPAVHAGALSGRLAAVAATVAASSHVPARTLGEGLCALTLLERLTVDGTDVDVGRLLTRAAGSSLRELRVLGPSTRATAIGPALPERLESLALSGLPRLAAVDVQHAPALRMLALAQCGALERLHLAAPALASLSVAAGCAHLSSMTATLPSAESVLLFGCRGLPASDILGLLQRAPRLQELTILGNAQLVELQVPAQPARTLRALDVSGCRTLRHISWMLPEGAPGRLRELRAVGCVQLQARRGALWKGGTQSAMVPRALLAKVDLRNCSALTSVQLLPRQAAEGPAQT</sequence>
<evidence type="ECO:0000256" key="1">
    <source>
        <dbReference type="ARBA" id="ARBA00004430"/>
    </source>
</evidence>
<evidence type="ECO:0000259" key="4">
    <source>
        <dbReference type="PROSITE" id="PS50181"/>
    </source>
</evidence>
<evidence type="ECO:0000313" key="6">
    <source>
        <dbReference type="Proteomes" id="UP001255856"/>
    </source>
</evidence>
<evidence type="ECO:0000313" key="5">
    <source>
        <dbReference type="EMBL" id="KAK2076552.1"/>
    </source>
</evidence>
<dbReference type="PROSITE" id="PS50030">
    <property type="entry name" value="UBA"/>
    <property type="match status" value="1"/>
</dbReference>
<feature type="region of interest" description="Disordered" evidence="2">
    <location>
        <begin position="18"/>
        <end position="55"/>
    </location>
</feature>
<feature type="compositionally biased region" description="Basic residues" evidence="2">
    <location>
        <begin position="26"/>
        <end position="38"/>
    </location>
</feature>
<dbReference type="InterPro" id="IPR032675">
    <property type="entry name" value="LRR_dom_sf"/>
</dbReference>
<evidence type="ECO:0008006" key="7">
    <source>
        <dbReference type="Google" id="ProtNLM"/>
    </source>
</evidence>
<feature type="domain" description="F-box" evidence="4">
    <location>
        <begin position="133"/>
        <end position="182"/>
    </location>
</feature>
<dbReference type="CDD" id="cd09917">
    <property type="entry name" value="F-box_SF"/>
    <property type="match status" value="1"/>
</dbReference>
<comment type="caution">
    <text evidence="5">The sequence shown here is derived from an EMBL/GenBank/DDBJ whole genome shotgun (WGS) entry which is preliminary data.</text>
</comment>
<evidence type="ECO:0000256" key="2">
    <source>
        <dbReference type="SAM" id="MobiDB-lite"/>
    </source>
</evidence>
<dbReference type="InterPro" id="IPR001810">
    <property type="entry name" value="F-box_dom"/>
</dbReference>
<dbReference type="PROSITE" id="PS50181">
    <property type="entry name" value="FBOX"/>
    <property type="match status" value="1"/>
</dbReference>
<dbReference type="GO" id="GO:0005930">
    <property type="term" value="C:axoneme"/>
    <property type="evidence" value="ECO:0007669"/>
    <property type="project" value="UniProtKB-SubCell"/>
</dbReference>
<organism evidence="5 6">
    <name type="scientific">Prototheca wickerhamii</name>
    <dbReference type="NCBI Taxonomy" id="3111"/>
    <lineage>
        <taxon>Eukaryota</taxon>
        <taxon>Viridiplantae</taxon>
        <taxon>Chlorophyta</taxon>
        <taxon>core chlorophytes</taxon>
        <taxon>Trebouxiophyceae</taxon>
        <taxon>Chlorellales</taxon>
        <taxon>Chlorellaceae</taxon>
        <taxon>Prototheca</taxon>
    </lineage>
</organism>
<evidence type="ECO:0000259" key="3">
    <source>
        <dbReference type="PROSITE" id="PS50030"/>
    </source>
</evidence>
<dbReference type="SUPFAM" id="SSF52047">
    <property type="entry name" value="RNI-like"/>
    <property type="match status" value="1"/>
</dbReference>
<dbReference type="Pfam" id="PF00646">
    <property type="entry name" value="F-box"/>
    <property type="match status" value="1"/>
</dbReference>
<keyword evidence="6" id="KW-1185">Reference proteome</keyword>
<dbReference type="EMBL" id="JASFZW010000009">
    <property type="protein sequence ID" value="KAK2076552.1"/>
    <property type="molecule type" value="Genomic_DNA"/>
</dbReference>